<dbReference type="Pfam" id="PF06219">
    <property type="entry name" value="DUF1005"/>
    <property type="match status" value="1"/>
</dbReference>
<organism evidence="2 3">
    <name type="scientific">Quillaja saponaria</name>
    <name type="common">Soap bark tree</name>
    <dbReference type="NCBI Taxonomy" id="32244"/>
    <lineage>
        <taxon>Eukaryota</taxon>
        <taxon>Viridiplantae</taxon>
        <taxon>Streptophyta</taxon>
        <taxon>Embryophyta</taxon>
        <taxon>Tracheophyta</taxon>
        <taxon>Spermatophyta</taxon>
        <taxon>Magnoliopsida</taxon>
        <taxon>eudicotyledons</taxon>
        <taxon>Gunneridae</taxon>
        <taxon>Pentapetalae</taxon>
        <taxon>rosids</taxon>
        <taxon>fabids</taxon>
        <taxon>Fabales</taxon>
        <taxon>Quillajaceae</taxon>
        <taxon>Quillaja</taxon>
    </lineage>
</organism>
<gene>
    <name evidence="2" type="ORF">O6P43_013122</name>
</gene>
<dbReference type="PANTHER" id="PTHR31317:SF23">
    <property type="entry name" value="DUF1005 FAMILY PROTEIN"/>
    <property type="match status" value="1"/>
</dbReference>
<accession>A0AAD7PUW4</accession>
<evidence type="ECO:0000256" key="1">
    <source>
        <dbReference type="SAM" id="MobiDB-lite"/>
    </source>
</evidence>
<dbReference type="PANTHER" id="PTHR31317">
    <property type="entry name" value="OS08G0163500 PROTEIN"/>
    <property type="match status" value="1"/>
</dbReference>
<feature type="region of interest" description="Disordered" evidence="1">
    <location>
        <begin position="203"/>
        <end position="227"/>
    </location>
</feature>
<feature type="compositionally biased region" description="Low complexity" evidence="1">
    <location>
        <begin position="208"/>
        <end position="218"/>
    </location>
</feature>
<dbReference type="Proteomes" id="UP001163823">
    <property type="component" value="Chromosome 5"/>
</dbReference>
<proteinExistence type="predicted"/>
<sequence length="448" mass="48005">MDPCPFLRILVGNLAIKFPAASMSSFSGTVHPSSSSQYFCKVKLKEFPQQFSTVPLIPQNSDTQSQSSLAACFDLSITQLEKLKITKNSSVKISVYKRPRAPGCGGVNTAKLIGKILVPLDLGTAESRVRVLRNGWVTIGAGSSSSSSSSSPQLYLTVRTEPDPRFVFRFDGEPECSPQVFQIQGSVTQPVFTCKFGCRNQNDRDLGSRSSESNSSRSWLPSFKSNKDQAAKERKGWSITIHDLSGSPLAIASMVTPFVPTSGSNRVSRSNPGAWLILRAGGDSTWKPWGRLEAWRENSNTDAVGYRFEVLTATTESVTLSSSTVSAQNGGKFTIDVTSGVTPVNSPRGSCDFGSGTGSGSWSWSWSGSGSGSEFGIGLVPQFLYKGFVMSASVEGEGKCSKPEVKVGVQHVSCAEDAAAFVALAAAMDLSIDACRSFSQKLRKELRS</sequence>
<dbReference type="InterPro" id="IPR010410">
    <property type="entry name" value="DUF1005"/>
</dbReference>
<name>A0AAD7PUW4_QUISA</name>
<dbReference type="KEGG" id="qsa:O6P43_013122"/>
<dbReference type="AlphaFoldDB" id="A0AAD7PUW4"/>
<protein>
    <submittedName>
        <fullName evidence="2">DUF1005 family protein</fullName>
    </submittedName>
</protein>
<reference evidence="2" key="1">
    <citation type="journal article" date="2023" name="Science">
        <title>Elucidation of the pathway for biosynthesis of saponin adjuvants from the soapbark tree.</title>
        <authorList>
            <person name="Reed J."/>
            <person name="Orme A."/>
            <person name="El-Demerdash A."/>
            <person name="Owen C."/>
            <person name="Martin L.B.B."/>
            <person name="Misra R.C."/>
            <person name="Kikuchi S."/>
            <person name="Rejzek M."/>
            <person name="Martin A.C."/>
            <person name="Harkess A."/>
            <person name="Leebens-Mack J."/>
            <person name="Louveau T."/>
            <person name="Stephenson M.J."/>
            <person name="Osbourn A."/>
        </authorList>
    </citation>
    <scope>NUCLEOTIDE SEQUENCE</scope>
    <source>
        <strain evidence="2">S10</strain>
    </source>
</reference>
<evidence type="ECO:0000313" key="3">
    <source>
        <dbReference type="Proteomes" id="UP001163823"/>
    </source>
</evidence>
<keyword evidence="3" id="KW-1185">Reference proteome</keyword>
<comment type="caution">
    <text evidence="2">The sequence shown here is derived from an EMBL/GenBank/DDBJ whole genome shotgun (WGS) entry which is preliminary data.</text>
</comment>
<evidence type="ECO:0000313" key="2">
    <source>
        <dbReference type="EMBL" id="KAJ7969116.1"/>
    </source>
</evidence>
<dbReference type="EMBL" id="JARAOO010000005">
    <property type="protein sequence ID" value="KAJ7969116.1"/>
    <property type="molecule type" value="Genomic_DNA"/>
</dbReference>